<feature type="compositionally biased region" description="Gly residues" evidence="1">
    <location>
        <begin position="55"/>
        <end position="66"/>
    </location>
</feature>
<evidence type="ECO:0000313" key="2">
    <source>
        <dbReference type="EMBL" id="CAA9572120.1"/>
    </source>
</evidence>
<dbReference type="AlphaFoldDB" id="A0A6J4V8C6"/>
<feature type="region of interest" description="Disordered" evidence="1">
    <location>
        <begin position="1"/>
        <end position="236"/>
    </location>
</feature>
<accession>A0A6J4V8C6</accession>
<dbReference type="EMBL" id="CADCWL010000148">
    <property type="protein sequence ID" value="CAA9572120.1"/>
    <property type="molecule type" value="Genomic_DNA"/>
</dbReference>
<keyword evidence="2" id="KW-0378">Hydrolase</keyword>
<feature type="compositionally biased region" description="Basic and acidic residues" evidence="1">
    <location>
        <begin position="102"/>
        <end position="114"/>
    </location>
</feature>
<proteinExistence type="predicted"/>
<protein>
    <submittedName>
        <fullName evidence="2">Nicotinamidase</fullName>
        <ecNumber evidence="2">3.5.1.19</ecNumber>
    </submittedName>
</protein>
<feature type="compositionally biased region" description="Basic and acidic residues" evidence="1">
    <location>
        <begin position="223"/>
        <end position="236"/>
    </location>
</feature>
<dbReference type="GO" id="GO:0008936">
    <property type="term" value="F:nicotinamidase activity"/>
    <property type="evidence" value="ECO:0007669"/>
    <property type="project" value="UniProtKB-EC"/>
</dbReference>
<evidence type="ECO:0000256" key="1">
    <source>
        <dbReference type="SAM" id="MobiDB-lite"/>
    </source>
</evidence>
<gene>
    <name evidence="2" type="ORF">AVDCRST_MAG19-2896</name>
</gene>
<organism evidence="2">
    <name type="scientific">uncultured Thermomicrobiales bacterium</name>
    <dbReference type="NCBI Taxonomy" id="1645740"/>
    <lineage>
        <taxon>Bacteria</taxon>
        <taxon>Pseudomonadati</taxon>
        <taxon>Thermomicrobiota</taxon>
        <taxon>Thermomicrobia</taxon>
        <taxon>Thermomicrobiales</taxon>
        <taxon>environmental samples</taxon>
    </lineage>
</organism>
<feature type="non-terminal residue" evidence="2">
    <location>
        <position position="236"/>
    </location>
</feature>
<feature type="compositionally biased region" description="Low complexity" evidence="1">
    <location>
        <begin position="88"/>
        <end position="101"/>
    </location>
</feature>
<feature type="non-terminal residue" evidence="2">
    <location>
        <position position="1"/>
    </location>
</feature>
<sequence>VYRPTCPRRRSGLDRRLAAGAPNAITGRTGPRPGHRGRLLHRHDPRLPHDREPGVGAGRHPGGAGRGALPPRPRPRRPPLRPAPGQPRPADAGVRRLAGARGARDARVDDDPRAARPPLRRRLRRDREELAQSRDRDRARRLARRAPGDPDRPRRRRLHGSVRLPTGDAPAPPGQCPQPGRLPGRRPRRRRRDLRPAIRGGGRDGRLRPPRRLFPRGLPVPHGLERDRRRPDADVV</sequence>
<feature type="compositionally biased region" description="Basic and acidic residues" evidence="1">
    <location>
        <begin position="125"/>
        <end position="152"/>
    </location>
</feature>
<name>A0A6J4V8C6_9BACT</name>
<reference evidence="2" key="1">
    <citation type="submission" date="2020-02" db="EMBL/GenBank/DDBJ databases">
        <authorList>
            <person name="Meier V. D."/>
        </authorList>
    </citation>
    <scope>NUCLEOTIDE SEQUENCE</scope>
    <source>
        <strain evidence="2">AVDCRST_MAG19</strain>
    </source>
</reference>
<feature type="compositionally biased region" description="Basic residues" evidence="1">
    <location>
        <begin position="33"/>
        <end position="44"/>
    </location>
</feature>
<dbReference type="EC" id="3.5.1.19" evidence="2"/>
<feature type="compositionally biased region" description="Basic residues" evidence="1">
    <location>
        <begin position="1"/>
        <end position="10"/>
    </location>
</feature>
<feature type="compositionally biased region" description="Basic residues" evidence="1">
    <location>
        <begin position="183"/>
        <end position="193"/>
    </location>
</feature>